<gene>
    <name evidence="4" type="ORF">ABNX05_25055</name>
</gene>
<feature type="transmembrane region" description="Helical" evidence="2">
    <location>
        <begin position="6"/>
        <end position="23"/>
    </location>
</feature>
<evidence type="ECO:0000259" key="3">
    <source>
        <dbReference type="PROSITE" id="PS50965"/>
    </source>
</evidence>
<evidence type="ECO:0000256" key="1">
    <source>
        <dbReference type="SAM" id="Coils"/>
    </source>
</evidence>
<name>A0ABV1N231_9BACI</name>
<sequence>MELNLIYIGVMVLLSIIAITFFIKYKNAIKKNESTIKICEEQINLSNKEVTATVVETEKKYDEKLRIEIKVKEEQFNQKLDEKKKEIQKINAEKEDEINKIGEYVKSLEKYSRNRGEVITHEILDGLKESLINSQAIQKEDMMIMGNVFIPYIKDKKLMSRQIDHLILSQSGIFIIETKFWKGKIIHGVSKNNAGDLSIIVNNIFPDNKEDREETLIFEPLKKNDDNNREFKVISYDNPVNQVRNTASKLNEYINQKLNINKGVRTIVYFGYPSDEKNFVKNYSLKSGENDRFATIICTDSNDLCTNMSGLVTGNEKKYSLDELKKIEILLNEFNRIV</sequence>
<keyword evidence="2" id="KW-1133">Transmembrane helix</keyword>
<evidence type="ECO:0000313" key="4">
    <source>
        <dbReference type="EMBL" id="MEQ6357869.1"/>
    </source>
</evidence>
<keyword evidence="5" id="KW-1185">Reference proteome</keyword>
<dbReference type="Pfam" id="PF08378">
    <property type="entry name" value="NERD"/>
    <property type="match status" value="1"/>
</dbReference>
<dbReference type="RefSeq" id="WP_349662169.1">
    <property type="nucleotide sequence ID" value="NZ_JBEGDG010000038.1"/>
</dbReference>
<dbReference type="InterPro" id="IPR011528">
    <property type="entry name" value="NERD"/>
</dbReference>
<dbReference type="PROSITE" id="PS50965">
    <property type="entry name" value="NERD"/>
    <property type="match status" value="1"/>
</dbReference>
<feature type="coiled-coil region" evidence="1">
    <location>
        <begin position="73"/>
        <end position="100"/>
    </location>
</feature>
<comment type="caution">
    <text evidence="4">The sequence shown here is derived from an EMBL/GenBank/DDBJ whole genome shotgun (WGS) entry which is preliminary data.</text>
</comment>
<proteinExistence type="predicted"/>
<keyword evidence="2" id="KW-0812">Transmembrane</keyword>
<keyword evidence="1" id="KW-0175">Coiled coil</keyword>
<dbReference type="EMBL" id="JBEGDG010000038">
    <property type="protein sequence ID" value="MEQ6357869.1"/>
    <property type="molecule type" value="Genomic_DNA"/>
</dbReference>
<protein>
    <submittedName>
        <fullName evidence="4">NERD domain-containing protein</fullName>
    </submittedName>
</protein>
<organism evidence="4 5">
    <name type="scientific">Lysinibacillus zambalensis</name>
    <dbReference type="NCBI Taxonomy" id="3160866"/>
    <lineage>
        <taxon>Bacteria</taxon>
        <taxon>Bacillati</taxon>
        <taxon>Bacillota</taxon>
        <taxon>Bacilli</taxon>
        <taxon>Bacillales</taxon>
        <taxon>Bacillaceae</taxon>
        <taxon>Lysinibacillus</taxon>
    </lineage>
</organism>
<accession>A0ABV1N231</accession>
<keyword evidence="2" id="KW-0472">Membrane</keyword>
<evidence type="ECO:0000256" key="2">
    <source>
        <dbReference type="SAM" id="Phobius"/>
    </source>
</evidence>
<evidence type="ECO:0000313" key="5">
    <source>
        <dbReference type="Proteomes" id="UP001478862"/>
    </source>
</evidence>
<reference evidence="4 5" key="1">
    <citation type="submission" date="2024-06" db="EMBL/GenBank/DDBJ databases">
        <title>Lysinibacillus zambalefons sp. nov., a Novel Firmicute Isolated from the Poon Bato Zambales Hyperalkaline Spring.</title>
        <authorList>
            <person name="Aja J.A."/>
            <person name="Lazaro J.E.H."/>
            <person name="Llorin L.D."/>
            <person name="Lim K.R."/>
            <person name="Teodosio J."/>
            <person name="Dalisay D.S."/>
        </authorList>
    </citation>
    <scope>NUCLEOTIDE SEQUENCE [LARGE SCALE GENOMIC DNA]</scope>
    <source>
        <strain evidence="4 5">M3</strain>
    </source>
</reference>
<dbReference type="Proteomes" id="UP001478862">
    <property type="component" value="Unassembled WGS sequence"/>
</dbReference>
<feature type="domain" description="NERD" evidence="3">
    <location>
        <begin position="125"/>
        <end position="273"/>
    </location>
</feature>